<evidence type="ECO:0000256" key="1">
    <source>
        <dbReference type="SAM" id="MobiDB-lite"/>
    </source>
</evidence>
<accession>A0A8H8QVP3</accession>
<protein>
    <recommendedName>
        <fullName evidence="2">Heterokaryon incompatibility domain-containing protein</fullName>
    </recommendedName>
</protein>
<name>A0A8H8QVP3_9HELO</name>
<dbReference type="EMBL" id="QGMH01000215">
    <property type="protein sequence ID" value="TVY22956.1"/>
    <property type="molecule type" value="Genomic_DNA"/>
</dbReference>
<dbReference type="Proteomes" id="UP000431533">
    <property type="component" value="Unassembled WGS sequence"/>
</dbReference>
<dbReference type="AlphaFoldDB" id="A0A8H8QVP3"/>
<organism evidence="3 4">
    <name type="scientific">Lachnellula hyalina</name>
    <dbReference type="NCBI Taxonomy" id="1316788"/>
    <lineage>
        <taxon>Eukaryota</taxon>
        <taxon>Fungi</taxon>
        <taxon>Dikarya</taxon>
        <taxon>Ascomycota</taxon>
        <taxon>Pezizomycotina</taxon>
        <taxon>Leotiomycetes</taxon>
        <taxon>Helotiales</taxon>
        <taxon>Lachnaceae</taxon>
        <taxon>Lachnellula</taxon>
    </lineage>
</organism>
<dbReference type="Pfam" id="PF06985">
    <property type="entry name" value="HET"/>
    <property type="match status" value="1"/>
</dbReference>
<feature type="domain" description="Heterokaryon incompatibility" evidence="2">
    <location>
        <begin position="266"/>
        <end position="394"/>
    </location>
</feature>
<reference evidence="3 4" key="1">
    <citation type="submission" date="2018-05" db="EMBL/GenBank/DDBJ databases">
        <title>Genome sequencing and assembly of the regulated plant pathogen Lachnellula willkommii and related sister species for the development of diagnostic species identification markers.</title>
        <authorList>
            <person name="Giroux E."/>
            <person name="Bilodeau G."/>
        </authorList>
    </citation>
    <scope>NUCLEOTIDE SEQUENCE [LARGE SCALE GENOMIC DNA]</scope>
    <source>
        <strain evidence="3 4">CBS 185.66</strain>
    </source>
</reference>
<sequence length="797" mass="91943">MSSSLVSAQLSRNSSPDFPDTEERQHRKKRQKTSVLSHLCARCQQLDLDRSFEKASKFYQMVRDGFVAYPNDLREASDGRHFYNDAILVHYFQDQLSRPSNCPLCDFFRSLRVQPDAHVQYKLLAFRSSESWMFRRNVLTDSQTWNEIKDTVFMAVVPDDEVIPPCGHEVDWLEKEIPSVGAIYRLEANESRDLDYNILLRAREVSEDANLDLVRTFLKTCREHHHGTCGRLIPHEPIQQGFRVIDCNMDDPTLIGAEEQPWGIKYAALSYVWGTTSADGESWPKTVLDAVAVTKELGLQYLWVDRLCINQSDDVEKAALISRMTTIYQEADITIVAAAGSRASYGLPGIRSTSRKPQPRYYLDSGSLLLSTMPDPRYDIFESCHWTRGWTYQEGILSRRRIVFTDHQIYWECQGMATHESINMPLFLAEGDEHHMSNFMLTGIFKGDAHSGGSQSNQVDLVILKDEAYRLDYGFPIYRKATTRAQLRGLNEHIRAFSKRELRYDTDTLPAFQGILGMYEENKSLCLLHGIPLWLGNICGDHNGAQFTFALSVTSWYHRADQNHQLFVSKESQRRSHLPSWTWAGWKGIVTWRAPPEYEHGAFMSDLIALEKLRFLWAVDMYLFNQDQPRRLLSSYSTDLLKSGTPNLIEIRDPLVLEDFVRKETKKQWKWIQKGGRVGRELYDIGSPDWDEKWYRIAGRLCFIGLTVRMTEQEWTNKHASKELMSVLMFASKDPSSEHGRARFLTLRKAMPAADRWERIGILSLIIPQVSLAKCSTNEDLLKQIPVHRREGVIIIQ</sequence>
<evidence type="ECO:0000259" key="2">
    <source>
        <dbReference type="Pfam" id="PF06985"/>
    </source>
</evidence>
<evidence type="ECO:0000313" key="3">
    <source>
        <dbReference type="EMBL" id="TVY22956.1"/>
    </source>
</evidence>
<dbReference type="OrthoDB" id="5428863at2759"/>
<feature type="region of interest" description="Disordered" evidence="1">
    <location>
        <begin position="1"/>
        <end position="30"/>
    </location>
</feature>
<dbReference type="InterPro" id="IPR010730">
    <property type="entry name" value="HET"/>
</dbReference>
<proteinExistence type="predicted"/>
<dbReference type="GeneID" id="41988364"/>
<gene>
    <name evidence="3" type="ORF">LHYA1_G008166</name>
</gene>
<dbReference type="RefSeq" id="XP_031001744.1">
    <property type="nucleotide sequence ID" value="XM_031153086.1"/>
</dbReference>
<dbReference type="PANTHER" id="PTHR33112">
    <property type="entry name" value="DOMAIN PROTEIN, PUTATIVE-RELATED"/>
    <property type="match status" value="1"/>
</dbReference>
<evidence type="ECO:0000313" key="4">
    <source>
        <dbReference type="Proteomes" id="UP000431533"/>
    </source>
</evidence>
<dbReference type="PANTHER" id="PTHR33112:SF1">
    <property type="entry name" value="HETEROKARYON INCOMPATIBILITY DOMAIN-CONTAINING PROTEIN"/>
    <property type="match status" value="1"/>
</dbReference>
<comment type="caution">
    <text evidence="3">The sequence shown here is derived from an EMBL/GenBank/DDBJ whole genome shotgun (WGS) entry which is preliminary data.</text>
</comment>
<feature type="compositionally biased region" description="Polar residues" evidence="1">
    <location>
        <begin position="1"/>
        <end position="16"/>
    </location>
</feature>
<keyword evidence="4" id="KW-1185">Reference proteome</keyword>